<evidence type="ECO:0000256" key="1">
    <source>
        <dbReference type="SAM" id="Phobius"/>
    </source>
</evidence>
<feature type="transmembrane region" description="Helical" evidence="1">
    <location>
        <begin position="71"/>
        <end position="91"/>
    </location>
</feature>
<dbReference type="EMBL" id="JAVRRA010008683">
    <property type="protein sequence ID" value="KAK5256119.1"/>
    <property type="molecule type" value="Genomic_DNA"/>
</dbReference>
<keyword evidence="1" id="KW-0812">Transmembrane</keyword>
<comment type="caution">
    <text evidence="2">The sequence shown here is derived from an EMBL/GenBank/DDBJ whole genome shotgun (WGS) entry which is preliminary data.</text>
</comment>
<keyword evidence="1" id="KW-1133">Transmembrane helix</keyword>
<keyword evidence="1" id="KW-0472">Membrane</keyword>
<sequence>MHVLLPQPLPDQSKPATTVRYIGLNRTSTTAADITKIHTEKTYTKVAPYEGVWHPFNGPLQQFMVATPVGYVIWFFNVMPSWLFMVAISFFSRSFIGRRANAAQAPRQGGAAPATPR</sequence>
<gene>
    <name evidence="2" type="ORF">LTR16_003976</name>
</gene>
<evidence type="ECO:0000313" key="2">
    <source>
        <dbReference type="EMBL" id="KAK5256119.1"/>
    </source>
</evidence>
<keyword evidence="3" id="KW-1185">Reference proteome</keyword>
<name>A0ABR0LXT7_9PEZI</name>
<organism evidence="2 3">
    <name type="scientific">Cryomyces antarcticus</name>
    <dbReference type="NCBI Taxonomy" id="329879"/>
    <lineage>
        <taxon>Eukaryota</taxon>
        <taxon>Fungi</taxon>
        <taxon>Dikarya</taxon>
        <taxon>Ascomycota</taxon>
        <taxon>Pezizomycotina</taxon>
        <taxon>Dothideomycetes</taxon>
        <taxon>Dothideomycetes incertae sedis</taxon>
        <taxon>Cryomyces</taxon>
    </lineage>
</organism>
<accession>A0ABR0LXT7</accession>
<evidence type="ECO:0000313" key="3">
    <source>
        <dbReference type="Proteomes" id="UP001357485"/>
    </source>
</evidence>
<proteinExistence type="predicted"/>
<dbReference type="Proteomes" id="UP001357485">
    <property type="component" value="Unassembled WGS sequence"/>
</dbReference>
<reference evidence="2 3" key="1">
    <citation type="submission" date="2023-08" db="EMBL/GenBank/DDBJ databases">
        <title>Black Yeasts Isolated from many extreme environments.</title>
        <authorList>
            <person name="Coleine C."/>
            <person name="Stajich J.E."/>
            <person name="Selbmann L."/>
        </authorList>
    </citation>
    <scope>NUCLEOTIDE SEQUENCE [LARGE SCALE GENOMIC DNA]</scope>
    <source>
        <strain evidence="2 3">CCFEE 536</strain>
    </source>
</reference>
<protein>
    <submittedName>
        <fullName evidence="2">Uncharacterized protein</fullName>
    </submittedName>
</protein>